<dbReference type="PANTHER" id="PTHR33695">
    <property type="entry name" value="LIPOPROTEIN SIGNAL PEPTIDASE"/>
    <property type="match status" value="1"/>
</dbReference>
<evidence type="ECO:0000313" key="12">
    <source>
        <dbReference type="EMBL" id="MCG2461229.1"/>
    </source>
</evidence>
<keyword evidence="8 9" id="KW-0472">Membrane</keyword>
<dbReference type="EC" id="3.4.23.36" evidence="9"/>
<evidence type="ECO:0000256" key="6">
    <source>
        <dbReference type="ARBA" id="ARBA00022801"/>
    </source>
</evidence>
<gene>
    <name evidence="9 12" type="primary">lspA</name>
    <name evidence="12" type="ORF">K8352_10755</name>
</gene>
<comment type="subcellular location">
    <subcellularLocation>
        <location evidence="9">Cell membrane</location>
        <topology evidence="9">Multi-pass membrane protein</topology>
    </subcellularLocation>
</comment>
<evidence type="ECO:0000256" key="1">
    <source>
        <dbReference type="ARBA" id="ARBA00006139"/>
    </source>
</evidence>
<dbReference type="Proteomes" id="UP001200642">
    <property type="component" value="Unassembled WGS sequence"/>
</dbReference>
<keyword evidence="7 9" id="KW-1133">Transmembrane helix</keyword>
<evidence type="ECO:0000313" key="13">
    <source>
        <dbReference type="Proteomes" id="UP001200642"/>
    </source>
</evidence>
<keyword evidence="4 9" id="KW-0812">Transmembrane</keyword>
<keyword evidence="3 9" id="KW-0645">Protease</keyword>
<keyword evidence="13" id="KW-1185">Reference proteome</keyword>
<comment type="caution">
    <text evidence="12">The sequence shown here is derived from an EMBL/GenBank/DDBJ whole genome shotgun (WGS) entry which is preliminary data.</text>
</comment>
<dbReference type="PANTHER" id="PTHR33695:SF1">
    <property type="entry name" value="LIPOPROTEIN SIGNAL PEPTIDASE"/>
    <property type="match status" value="1"/>
</dbReference>
<dbReference type="InterPro" id="IPR001872">
    <property type="entry name" value="Peptidase_A8"/>
</dbReference>
<dbReference type="EMBL" id="JAIRBC010000014">
    <property type="protein sequence ID" value="MCG2461229.1"/>
    <property type="molecule type" value="Genomic_DNA"/>
</dbReference>
<feature type="transmembrane region" description="Helical" evidence="9">
    <location>
        <begin position="99"/>
        <end position="118"/>
    </location>
</feature>
<proteinExistence type="inferred from homology"/>
<feature type="active site" evidence="9">
    <location>
        <position position="125"/>
    </location>
</feature>
<evidence type="ECO:0000256" key="3">
    <source>
        <dbReference type="ARBA" id="ARBA00022670"/>
    </source>
</evidence>
<dbReference type="PROSITE" id="PS00855">
    <property type="entry name" value="SPASE_II"/>
    <property type="match status" value="1"/>
</dbReference>
<comment type="function">
    <text evidence="9 10">This protein specifically catalyzes the removal of signal peptides from prolipoproteins.</text>
</comment>
<name>A0AAE3EW30_9FLAO</name>
<dbReference type="RefSeq" id="WP_317902375.1">
    <property type="nucleotide sequence ID" value="NZ_JAIRBC010000014.1"/>
</dbReference>
<organism evidence="12 13">
    <name type="scientific">Cerina litoralis</name>
    <dbReference type="NCBI Taxonomy" id="2874477"/>
    <lineage>
        <taxon>Bacteria</taxon>
        <taxon>Pseudomonadati</taxon>
        <taxon>Bacteroidota</taxon>
        <taxon>Flavobacteriia</taxon>
        <taxon>Flavobacteriales</taxon>
        <taxon>Flavobacteriaceae</taxon>
        <taxon>Cerina</taxon>
    </lineage>
</organism>
<evidence type="ECO:0000256" key="9">
    <source>
        <dbReference type="HAMAP-Rule" id="MF_00161"/>
    </source>
</evidence>
<comment type="caution">
    <text evidence="9">Lacks conserved residue(s) required for the propagation of feature annotation.</text>
</comment>
<feature type="active site" evidence="9">
    <location>
        <position position="143"/>
    </location>
</feature>
<dbReference type="HAMAP" id="MF_00161">
    <property type="entry name" value="LspA"/>
    <property type="match status" value="1"/>
</dbReference>
<accession>A0AAE3EW30</accession>
<comment type="similarity">
    <text evidence="1 9 11">Belongs to the peptidase A8 family.</text>
</comment>
<evidence type="ECO:0000256" key="4">
    <source>
        <dbReference type="ARBA" id="ARBA00022692"/>
    </source>
</evidence>
<feature type="transmembrane region" description="Helical" evidence="9">
    <location>
        <begin position="138"/>
        <end position="158"/>
    </location>
</feature>
<dbReference type="GO" id="GO:0004190">
    <property type="term" value="F:aspartic-type endopeptidase activity"/>
    <property type="evidence" value="ECO:0007669"/>
    <property type="project" value="UniProtKB-UniRule"/>
</dbReference>
<evidence type="ECO:0000256" key="11">
    <source>
        <dbReference type="RuleBase" id="RU004181"/>
    </source>
</evidence>
<dbReference type="PRINTS" id="PR00781">
    <property type="entry name" value="LIPOSIGPTASE"/>
</dbReference>
<evidence type="ECO:0000256" key="2">
    <source>
        <dbReference type="ARBA" id="ARBA00022475"/>
    </source>
</evidence>
<sequence length="165" mass="18293">MLGKRFLKKIPVFILILLNFGCDQVSKGLVREKVAPFDYIEVFNDNLILTNVENTGAMMSVGQGLPPVPKIILLQLLPVVILSILIYKILHKTQLDRWLAIAFAFVVGGGVGNLIDRIAYGSVTDFLQIRIGSLKTGIFNMADVSVTVGALFILFIAIRHKKLHF</sequence>
<dbReference type="NCBIfam" id="TIGR00077">
    <property type="entry name" value="lspA"/>
    <property type="match status" value="1"/>
</dbReference>
<dbReference type="GO" id="GO:0006508">
    <property type="term" value="P:proteolysis"/>
    <property type="evidence" value="ECO:0007669"/>
    <property type="project" value="UniProtKB-KW"/>
</dbReference>
<protein>
    <recommendedName>
        <fullName evidence="9">Lipoprotein signal peptidase</fullName>
        <ecNumber evidence="9">3.4.23.36</ecNumber>
    </recommendedName>
    <alternativeName>
        <fullName evidence="9">Prolipoprotein signal peptidase</fullName>
    </alternativeName>
    <alternativeName>
        <fullName evidence="9">Signal peptidase II</fullName>
        <shortName evidence="9">SPase II</shortName>
    </alternativeName>
</protein>
<feature type="transmembrane region" description="Helical" evidence="9">
    <location>
        <begin position="68"/>
        <end position="87"/>
    </location>
</feature>
<evidence type="ECO:0000256" key="5">
    <source>
        <dbReference type="ARBA" id="ARBA00022750"/>
    </source>
</evidence>
<dbReference type="Pfam" id="PF01252">
    <property type="entry name" value="Peptidase_A8"/>
    <property type="match status" value="1"/>
</dbReference>
<reference evidence="12" key="1">
    <citation type="submission" date="2023-02" db="EMBL/GenBank/DDBJ databases">
        <title>Genome of Flavobacteriaceae gen. nov. sp. strain F89.</title>
        <authorList>
            <person name="Wang Y."/>
        </authorList>
    </citation>
    <scope>NUCLEOTIDE SEQUENCE</scope>
    <source>
        <strain evidence="12">F89</strain>
    </source>
</reference>
<keyword evidence="5 9" id="KW-0064">Aspartyl protease</keyword>
<comment type="pathway">
    <text evidence="9">Protein modification; lipoprotein biosynthesis (signal peptide cleavage).</text>
</comment>
<dbReference type="GO" id="GO:0005886">
    <property type="term" value="C:plasma membrane"/>
    <property type="evidence" value="ECO:0007669"/>
    <property type="project" value="UniProtKB-SubCell"/>
</dbReference>
<keyword evidence="6 9" id="KW-0378">Hydrolase</keyword>
<dbReference type="AlphaFoldDB" id="A0AAE3EW30"/>
<comment type="catalytic activity">
    <reaction evidence="9 10">
        <text>Release of signal peptides from bacterial membrane prolipoproteins. Hydrolyzes -Xaa-Yaa-Zaa-|-(S,diacylglyceryl)Cys-, in which Xaa is hydrophobic (preferably Leu), and Yaa (Ala or Ser) and Zaa (Gly or Ala) have small, neutral side chains.</text>
        <dbReference type="EC" id="3.4.23.36"/>
    </reaction>
</comment>
<evidence type="ECO:0000256" key="10">
    <source>
        <dbReference type="RuleBase" id="RU000594"/>
    </source>
</evidence>
<evidence type="ECO:0000256" key="7">
    <source>
        <dbReference type="ARBA" id="ARBA00022989"/>
    </source>
</evidence>
<keyword evidence="2 9" id="KW-1003">Cell membrane</keyword>
<evidence type="ECO:0000256" key="8">
    <source>
        <dbReference type="ARBA" id="ARBA00023136"/>
    </source>
</evidence>